<keyword evidence="8" id="KW-0282">Flagellum</keyword>
<keyword evidence="9" id="KW-1185">Reference proteome</keyword>
<evidence type="ECO:0000259" key="7">
    <source>
        <dbReference type="Pfam" id="PF07195"/>
    </source>
</evidence>
<dbReference type="InterPro" id="IPR003481">
    <property type="entry name" value="FliD_N"/>
</dbReference>
<evidence type="ECO:0000259" key="6">
    <source>
        <dbReference type="Pfam" id="PF02465"/>
    </source>
</evidence>
<dbReference type="InterPro" id="IPR018247">
    <property type="entry name" value="EF_Hand_1_Ca_BS"/>
</dbReference>
<comment type="subcellular location">
    <subcellularLocation>
        <location evidence="5">Secreted</location>
    </subcellularLocation>
    <subcellularLocation>
        <location evidence="5">Bacterial flagellum</location>
    </subcellularLocation>
</comment>
<evidence type="ECO:0000256" key="3">
    <source>
        <dbReference type="ARBA" id="ARBA00023054"/>
    </source>
</evidence>
<evidence type="ECO:0000256" key="1">
    <source>
        <dbReference type="ARBA" id="ARBA00009764"/>
    </source>
</evidence>
<protein>
    <recommendedName>
        <fullName evidence="5">Flagellar hook-associated protein 2</fullName>
        <shortName evidence="5">HAP2</shortName>
    </recommendedName>
    <alternativeName>
        <fullName evidence="5">Flagellar cap protein</fullName>
    </alternativeName>
</protein>
<dbReference type="InterPro" id="IPR040026">
    <property type="entry name" value="FliD"/>
</dbReference>
<keyword evidence="3" id="KW-0175">Coiled coil</keyword>
<dbReference type="GO" id="GO:0009424">
    <property type="term" value="C:bacterial-type flagellum hook"/>
    <property type="evidence" value="ECO:0007669"/>
    <property type="project" value="UniProtKB-UniRule"/>
</dbReference>
<dbReference type="AlphaFoldDB" id="A0A9X3CJY2"/>
<dbReference type="Pfam" id="PF02465">
    <property type="entry name" value="FliD_N"/>
    <property type="match status" value="1"/>
</dbReference>
<comment type="caution">
    <text evidence="8">The sequence shown here is derived from an EMBL/GenBank/DDBJ whole genome shotgun (WGS) entry which is preliminary data.</text>
</comment>
<comment type="similarity">
    <text evidence="1 5">Belongs to the FliD family.</text>
</comment>
<dbReference type="GO" id="GO:0007155">
    <property type="term" value="P:cell adhesion"/>
    <property type="evidence" value="ECO:0007669"/>
    <property type="project" value="InterPro"/>
</dbReference>
<dbReference type="PANTHER" id="PTHR30288:SF0">
    <property type="entry name" value="FLAGELLAR HOOK-ASSOCIATED PROTEIN 2"/>
    <property type="match status" value="1"/>
</dbReference>
<evidence type="ECO:0000256" key="4">
    <source>
        <dbReference type="ARBA" id="ARBA00023143"/>
    </source>
</evidence>
<dbReference type="EMBL" id="JAKRRY010000001">
    <property type="protein sequence ID" value="MCW8344605.1"/>
    <property type="molecule type" value="Genomic_DNA"/>
</dbReference>
<dbReference type="Pfam" id="PF07195">
    <property type="entry name" value="FliD_C"/>
    <property type="match status" value="1"/>
</dbReference>
<feature type="domain" description="Flagellar hook-associated protein 2 N-terminal" evidence="6">
    <location>
        <begin position="4"/>
        <end position="99"/>
    </location>
</feature>
<dbReference type="RefSeq" id="WP_265673029.1">
    <property type="nucleotide sequence ID" value="NZ_JAKRRY010000001.1"/>
</dbReference>
<organism evidence="8 9">
    <name type="scientific">Vibrio qingdaonensis</name>
    <dbReference type="NCBI Taxonomy" id="2829491"/>
    <lineage>
        <taxon>Bacteria</taxon>
        <taxon>Pseudomonadati</taxon>
        <taxon>Pseudomonadota</taxon>
        <taxon>Gammaproteobacteria</taxon>
        <taxon>Vibrionales</taxon>
        <taxon>Vibrionaceae</taxon>
        <taxon>Vibrio</taxon>
    </lineage>
</organism>
<proteinExistence type="inferred from homology"/>
<reference evidence="8" key="1">
    <citation type="submission" date="2022-02" db="EMBL/GenBank/DDBJ databases">
        <title>Vibrio sp. nov, a new bacterium isolated from seawater.</title>
        <authorList>
            <person name="Yuan Y."/>
        </authorList>
    </citation>
    <scope>NUCLEOTIDE SEQUENCE</scope>
    <source>
        <strain evidence="8">ZSDZ65</strain>
    </source>
</reference>
<keyword evidence="8" id="KW-0969">Cilium</keyword>
<evidence type="ECO:0000256" key="2">
    <source>
        <dbReference type="ARBA" id="ARBA00011255"/>
    </source>
</evidence>
<dbReference type="PROSITE" id="PS00018">
    <property type="entry name" value="EF_HAND_1"/>
    <property type="match status" value="1"/>
</dbReference>
<evidence type="ECO:0000313" key="8">
    <source>
        <dbReference type="EMBL" id="MCW8344605.1"/>
    </source>
</evidence>
<evidence type="ECO:0000313" key="9">
    <source>
        <dbReference type="Proteomes" id="UP001155587"/>
    </source>
</evidence>
<keyword evidence="5" id="KW-0964">Secreted</keyword>
<dbReference type="GO" id="GO:0071973">
    <property type="term" value="P:bacterial-type flagellum-dependent cell motility"/>
    <property type="evidence" value="ECO:0007669"/>
    <property type="project" value="TreeGrafter"/>
</dbReference>
<keyword evidence="4 5" id="KW-0975">Bacterial flagellum</keyword>
<dbReference type="PANTHER" id="PTHR30288">
    <property type="entry name" value="FLAGELLAR CAP/ASSEMBLY PROTEIN FLID"/>
    <property type="match status" value="1"/>
</dbReference>
<keyword evidence="8" id="KW-0966">Cell projection</keyword>
<dbReference type="InterPro" id="IPR010809">
    <property type="entry name" value="FliD_C"/>
</dbReference>
<comment type="subunit">
    <text evidence="2 5">Homopentamer.</text>
</comment>
<gene>
    <name evidence="8" type="primary">fliD</name>
    <name evidence="8" type="ORF">MD535_00995</name>
</gene>
<name>A0A9X3CJY2_9VIBR</name>
<feature type="domain" description="Flagellar hook-associated protein 2 C-terminal" evidence="7">
    <location>
        <begin position="212"/>
        <end position="432"/>
    </location>
</feature>
<dbReference type="GO" id="GO:0009421">
    <property type="term" value="C:bacterial-type flagellum filament cap"/>
    <property type="evidence" value="ECO:0007669"/>
    <property type="project" value="InterPro"/>
</dbReference>
<dbReference type="Proteomes" id="UP001155587">
    <property type="component" value="Unassembled WGS sequence"/>
</dbReference>
<comment type="function">
    <text evidence="5">Required for morphogenesis and for the elongation of the flagellar filament by facilitating polymerization of the flagellin monomers at the tip of growing filament. Forms a capping structure, which prevents flagellin subunits (transported through the central channel of the flagellum) from leaking out without polymerization at the distal end.</text>
</comment>
<accession>A0A9X3CJY2</accession>
<dbReference type="GO" id="GO:0005576">
    <property type="term" value="C:extracellular region"/>
    <property type="evidence" value="ECO:0007669"/>
    <property type="project" value="UniProtKB-SubCell"/>
</dbReference>
<sequence>MNVDAVQLASNFASLDVQPFELRYNQKLTNITSQTSAISKVKTALQQLDDKIYDFTKAGAGLTQTATTTSSDEYVTLSVSSGVDDIDLDVFAKQMAETHQVVVDAKSTDPNDVMASAGTFSVTQDGVTTDLNIMDADSDASGDVTYSEFVTYFNDQFDDSIQATLVKSQGAMKVLFASDNEGANASFTLSADAASGWDGDIALASAAPIKTAQDAILAIGGEHGTELTSTTNQFESLMEGVDLTVVKANSTGDDATNLRIGDDLGATMDALKEFVDSYNNAVSEIASLTATGGEDAVRGVLASDSTIRNISYQLGNVIRADYGGTRLFELGIEIDRDGKLSLDRTAFEQAAETIDIEEIFTGEEGVFASFTSKLDSYIDFSSGSLNRRIDTLDDEKSRINDALSVLDSRYETYYNRYLSQFTQLNSLGSQLDSVSGLFTV</sequence>
<evidence type="ECO:0000256" key="5">
    <source>
        <dbReference type="RuleBase" id="RU362066"/>
    </source>
</evidence>